<name>A0A813IVP7_POLGL</name>
<reference evidence="2" key="1">
    <citation type="submission" date="2021-02" db="EMBL/GenBank/DDBJ databases">
        <authorList>
            <person name="Dougan E. K."/>
            <person name="Rhodes N."/>
            <person name="Thang M."/>
            <person name="Chan C."/>
        </authorList>
    </citation>
    <scope>NUCLEOTIDE SEQUENCE</scope>
</reference>
<comment type="caution">
    <text evidence="2">The sequence shown here is derived from an EMBL/GenBank/DDBJ whole genome shotgun (WGS) entry which is preliminary data.</text>
</comment>
<accession>A0A813IVP7</accession>
<evidence type="ECO:0000256" key="1">
    <source>
        <dbReference type="SAM" id="MobiDB-lite"/>
    </source>
</evidence>
<evidence type="ECO:0000313" key="3">
    <source>
        <dbReference type="Proteomes" id="UP000626109"/>
    </source>
</evidence>
<protein>
    <submittedName>
        <fullName evidence="2">Uncharacterized protein</fullName>
    </submittedName>
</protein>
<dbReference type="AlphaFoldDB" id="A0A813IVP7"/>
<organism evidence="2 3">
    <name type="scientific">Polarella glacialis</name>
    <name type="common">Dinoflagellate</name>
    <dbReference type="NCBI Taxonomy" id="89957"/>
    <lineage>
        <taxon>Eukaryota</taxon>
        <taxon>Sar</taxon>
        <taxon>Alveolata</taxon>
        <taxon>Dinophyceae</taxon>
        <taxon>Suessiales</taxon>
        <taxon>Suessiaceae</taxon>
        <taxon>Polarella</taxon>
    </lineage>
</organism>
<feature type="compositionally biased region" description="Basic and acidic residues" evidence="1">
    <location>
        <begin position="47"/>
        <end position="56"/>
    </location>
</feature>
<feature type="compositionally biased region" description="Basic residues" evidence="1">
    <location>
        <begin position="1"/>
        <end position="13"/>
    </location>
</feature>
<feature type="region of interest" description="Disordered" evidence="1">
    <location>
        <begin position="1"/>
        <end position="20"/>
    </location>
</feature>
<proteinExistence type="predicted"/>
<dbReference type="Proteomes" id="UP000626109">
    <property type="component" value="Unassembled WGS sequence"/>
</dbReference>
<evidence type="ECO:0000313" key="2">
    <source>
        <dbReference type="EMBL" id="CAE8657416.1"/>
    </source>
</evidence>
<feature type="region of interest" description="Disordered" evidence="1">
    <location>
        <begin position="30"/>
        <end position="56"/>
    </location>
</feature>
<gene>
    <name evidence="2" type="ORF">PGLA2088_LOCUS12790</name>
</gene>
<sequence>MAAHRQGIRRRPACVRNAPRSCSAVKQQQLQQQLQQQQRTKTTARRAWGDGRPHADWKEKAKHEILPDGPWSDMRRWCAEAVHSHTGKACRTCASKELHSSWGPQSQMVLKILASPYLYGSWEAAHAAGWRWYPRPRGRAHDHEWWPPQSMCSVYEATHGSLRLPLSTTDLRPILDETVDTARTLEEHATK</sequence>
<dbReference type="EMBL" id="CAJNNW010015148">
    <property type="protein sequence ID" value="CAE8657416.1"/>
    <property type="molecule type" value="Genomic_DNA"/>
</dbReference>